<feature type="binding site" evidence="6">
    <location>
        <position position="126"/>
    </location>
    <ligand>
        <name>spermidine</name>
        <dbReference type="ChEBI" id="CHEBI:57834"/>
    </ligand>
</feature>
<dbReference type="PRINTS" id="PR00909">
    <property type="entry name" value="SPERMDNBNDNG"/>
</dbReference>
<dbReference type="GO" id="GO:0042597">
    <property type="term" value="C:periplasmic space"/>
    <property type="evidence" value="ECO:0007669"/>
    <property type="project" value="UniProtKB-SubCell"/>
</dbReference>
<dbReference type="AlphaFoldDB" id="A0A448F9K2"/>
<dbReference type="SUPFAM" id="SSF53850">
    <property type="entry name" value="Periplasmic binding protein-like II"/>
    <property type="match status" value="1"/>
</dbReference>
<evidence type="ECO:0000256" key="4">
    <source>
        <dbReference type="ARBA" id="ARBA00022764"/>
    </source>
</evidence>
<keyword evidence="2 5" id="KW-0813">Transport</keyword>
<keyword evidence="4 5" id="KW-0574">Periplasm</keyword>
<dbReference type="InterPro" id="IPR006059">
    <property type="entry name" value="SBP"/>
</dbReference>
<dbReference type="EMBL" id="LR134327">
    <property type="protein sequence ID" value="VEF43076.1"/>
    <property type="molecule type" value="Genomic_DNA"/>
</dbReference>
<dbReference type="PANTHER" id="PTHR30222:SF17">
    <property type="entry name" value="SPERMIDINE_PUTRESCINE-BINDING PERIPLASMIC PROTEIN"/>
    <property type="match status" value="1"/>
</dbReference>
<feature type="binding site" evidence="6">
    <location>
        <begin position="209"/>
        <end position="212"/>
    </location>
    <ligand>
        <name>spermidine</name>
        <dbReference type="ChEBI" id="CHEBI:57834"/>
    </ligand>
</feature>
<protein>
    <recommendedName>
        <fullName evidence="5">Putrescine-binding periplasmic protein</fullName>
    </recommendedName>
</protein>
<evidence type="ECO:0000256" key="2">
    <source>
        <dbReference type="ARBA" id="ARBA00022448"/>
    </source>
</evidence>
<evidence type="ECO:0000256" key="1">
    <source>
        <dbReference type="ARBA" id="ARBA00004418"/>
    </source>
</evidence>
<dbReference type="GO" id="GO:0015846">
    <property type="term" value="P:polyamine transport"/>
    <property type="evidence" value="ECO:0007669"/>
    <property type="project" value="InterPro"/>
</dbReference>
<evidence type="ECO:0000313" key="7">
    <source>
        <dbReference type="EMBL" id="VEF43076.1"/>
    </source>
</evidence>
<keyword evidence="3" id="KW-0732">Signal</keyword>
<name>A0A448F9K2_AGGAP</name>
<accession>A0A448F9K2</accession>
<feature type="binding site" evidence="6">
    <location>
        <position position="368"/>
    </location>
    <ligand>
        <name>spermidine</name>
        <dbReference type="ChEBI" id="CHEBI:57834"/>
    </ligand>
</feature>
<reference evidence="7 8" key="1">
    <citation type="submission" date="2018-12" db="EMBL/GenBank/DDBJ databases">
        <authorList>
            <consortium name="Pathogen Informatics"/>
        </authorList>
    </citation>
    <scope>NUCLEOTIDE SEQUENCE [LARGE SCALE GENOMIC DNA]</scope>
    <source>
        <strain evidence="7 8">NCTC5906</strain>
    </source>
</reference>
<evidence type="ECO:0000256" key="6">
    <source>
        <dbReference type="PIRSR" id="PIRSR019574-1"/>
    </source>
</evidence>
<evidence type="ECO:0000313" key="8">
    <source>
        <dbReference type="Proteomes" id="UP000272690"/>
    </source>
</evidence>
<organism evidence="7 8">
    <name type="scientific">Aggregatibacter aphrophilus ATCC 33389</name>
    <dbReference type="NCBI Taxonomy" id="985008"/>
    <lineage>
        <taxon>Bacteria</taxon>
        <taxon>Pseudomonadati</taxon>
        <taxon>Pseudomonadota</taxon>
        <taxon>Gammaproteobacteria</taxon>
        <taxon>Pasteurellales</taxon>
        <taxon>Pasteurellaceae</taxon>
        <taxon>Aggregatibacter</taxon>
    </lineage>
</organism>
<dbReference type="Gene3D" id="3.40.190.10">
    <property type="entry name" value="Periplasmic binding protein-like II"/>
    <property type="match status" value="2"/>
</dbReference>
<gene>
    <name evidence="7" type="primary">potD_2</name>
    <name evidence="7" type="ORF">NCTC5906_01282</name>
</gene>
<dbReference type="PIRSF" id="PIRSF019574">
    <property type="entry name" value="Periplasmic_polyamine_BP"/>
    <property type="match status" value="1"/>
</dbReference>
<sequence length="388" mass="43801">MFSVKLGDKRLKSAILPAEFLLNSFMKINHPLLLALEDNKLKNLFVKTLKSLGLMLTLLSTTAFAQEKLYVYNWTDYVPSSLVAEFTKETGIEVIYSTFESNEEMYAKLKLISDNAGYDLVFPSSYYVNKMAKDGMLQKLDHRKLSNFKQIPDNLLHKDFDPNNDYSLPYVYGLTGLAVNSEDIDPSKITSWADLWNPEYKGKVLLTSDAREVFHIALLLDGKSPNTTSEDDIKAAYERLVKLLPNVAVFNSDSPEVPYVQGEVALGMIWNGSGYLAHKENDKIAFVYPKEGAIFWMDNYAIPKGAKNVENAYKFIDFLLRPENAKVVLERLGYSMPNNGVKALLDPAMAENPTIFPPAAEVEKGIIQSDVGEAIDIYEKYWSKLKTH</sequence>
<proteinExistence type="inferred from homology"/>
<dbReference type="Pfam" id="PF13416">
    <property type="entry name" value="SBP_bac_8"/>
    <property type="match status" value="1"/>
</dbReference>
<evidence type="ECO:0000256" key="5">
    <source>
        <dbReference type="PIRNR" id="PIRNR019574"/>
    </source>
</evidence>
<comment type="similarity">
    <text evidence="5">Belongs to the bacterial solute-binding protein PotD/PotF family.</text>
</comment>
<dbReference type="Proteomes" id="UP000272690">
    <property type="component" value="Chromosome"/>
</dbReference>
<dbReference type="InterPro" id="IPR001188">
    <property type="entry name" value="Sperm_putr-bd"/>
</dbReference>
<evidence type="ECO:0000256" key="3">
    <source>
        <dbReference type="ARBA" id="ARBA00022729"/>
    </source>
</evidence>
<comment type="subcellular location">
    <subcellularLocation>
        <location evidence="1 5">Periplasm</location>
    </subcellularLocation>
</comment>
<dbReference type="GO" id="GO:0019808">
    <property type="term" value="F:polyamine binding"/>
    <property type="evidence" value="ECO:0007669"/>
    <property type="project" value="InterPro"/>
</dbReference>
<comment type="function">
    <text evidence="5">Required for the activity of the bacterial periplasmic transport system of putrescine.</text>
</comment>
<dbReference type="PANTHER" id="PTHR30222">
    <property type="entry name" value="SPERMIDINE/PUTRESCINE-BINDING PERIPLASMIC PROTEIN"/>
    <property type="match status" value="1"/>
</dbReference>